<dbReference type="KEGG" id="lah:LA20533_08215"/>
<evidence type="ECO:0000313" key="1">
    <source>
        <dbReference type="EMBL" id="APT17809.1"/>
    </source>
</evidence>
<sequence>MMKYLAKLNWLAQEIGLQDVTKQVHQINELTTILGDQRIPKKHLADIGFLPDKLERLCEQAPTKELEIKVINQLLNNLRNYLAQEFGLWSIPNLTTAELIAMKYHLHDGLEIMAGNAQWTKAFQDVGVNMVATDDLSWSVTSATGARNFAPVTRLTAIEALIRYATVADFVILAWAPNFGDADIALLEAYRNLPRKPLLLMVGERGGATNSTAFWRTAKVSTISAAINRSFKSFDFINEKILKVE</sequence>
<dbReference type="EMBL" id="CP018888">
    <property type="protein sequence ID" value="APT17809.1"/>
    <property type="molecule type" value="Genomic_DNA"/>
</dbReference>
<dbReference type="KEGG" id="lah:LA20533_00030"/>
<keyword evidence="3" id="KW-1185">Reference proteome</keyword>
<dbReference type="Proteomes" id="UP000185499">
    <property type="component" value="Chromosome"/>
</dbReference>
<organism evidence="1 3">
    <name type="scientific">Amylolactobacillus amylophilus DSM 20533 = JCM 1125</name>
    <dbReference type="NCBI Taxonomy" id="1423721"/>
    <lineage>
        <taxon>Bacteria</taxon>
        <taxon>Bacillati</taxon>
        <taxon>Bacillota</taxon>
        <taxon>Bacilli</taxon>
        <taxon>Lactobacillales</taxon>
        <taxon>Lactobacillaceae</taxon>
        <taxon>Amylolactobacillus</taxon>
    </lineage>
</organism>
<gene>
    <name evidence="1" type="ORF">LA20533_00030</name>
    <name evidence="2" type="ORF">LA20533_08215</name>
</gene>
<name>A0A1L6XA14_9LACO</name>
<evidence type="ECO:0000313" key="2">
    <source>
        <dbReference type="EMBL" id="APT19229.1"/>
    </source>
</evidence>
<accession>A0A1L6XA14</accession>
<dbReference type="AlphaFoldDB" id="A0A1L6XA14"/>
<evidence type="ECO:0008006" key="4">
    <source>
        <dbReference type="Google" id="ProtNLM"/>
    </source>
</evidence>
<reference evidence="1 3" key="1">
    <citation type="submission" date="2016-12" db="EMBL/GenBank/DDBJ databases">
        <title>The whole genome sequencing and assembly of Lactobacillus amylophilus DSM 20533T strain.</title>
        <authorList>
            <person name="Lee Y.-J."/>
            <person name="Yi H."/>
            <person name="Bahn Y.-S."/>
            <person name="Kim J.F."/>
            <person name="Lee D.-W."/>
        </authorList>
    </citation>
    <scope>NUCLEOTIDE SEQUENCE [LARGE SCALE GENOMIC DNA]</scope>
    <source>
        <strain evidence="1 3">DSM 20533</strain>
    </source>
</reference>
<proteinExistence type="predicted"/>
<evidence type="ECO:0000313" key="3">
    <source>
        <dbReference type="Proteomes" id="UP000185499"/>
    </source>
</evidence>
<protein>
    <recommendedName>
        <fullName evidence="4">SAM-dependent methyltransferase</fullName>
    </recommendedName>
</protein>
<dbReference type="EMBL" id="CP018888">
    <property type="protein sequence ID" value="APT19229.1"/>
    <property type="molecule type" value="Genomic_DNA"/>
</dbReference>